<feature type="compositionally biased region" description="Acidic residues" evidence="1">
    <location>
        <begin position="238"/>
        <end position="272"/>
    </location>
</feature>
<gene>
    <name evidence="2" type="ORF">KC19_10G016100</name>
</gene>
<dbReference type="PANTHER" id="PTHR35744">
    <property type="entry name" value="C2H2-TYPE DOMAIN-CONTAINING PROTEIN"/>
    <property type="match status" value="1"/>
</dbReference>
<evidence type="ECO:0000256" key="1">
    <source>
        <dbReference type="SAM" id="MobiDB-lite"/>
    </source>
</evidence>
<protein>
    <recommendedName>
        <fullName evidence="4">C2H2-type domain-containing protein</fullName>
    </recommendedName>
</protein>
<dbReference type="PANTHER" id="PTHR35744:SF2">
    <property type="entry name" value="OS06G0166200 PROTEIN"/>
    <property type="match status" value="1"/>
</dbReference>
<dbReference type="Proteomes" id="UP000822688">
    <property type="component" value="Chromosome 10"/>
</dbReference>
<feature type="compositionally biased region" description="Basic and acidic residues" evidence="1">
    <location>
        <begin position="281"/>
        <end position="290"/>
    </location>
</feature>
<sequence>MPKFLHLCKIPTDSVSFVTLCGATEPYRCQYGGRKCQTYLKLKKHFKQLHERERNKRMTHLNHLKGGKRQRYKAKLAEKEDMYQAIASQLLAPKTGYGLAPELKRAGVYLRTVEDRPQAANEVLIKHMNVYINRGLETLVLVSDDSDFVNILRLASMKNLQTIVTGDTMTLSRHADISFSWDEVASGRAQSAAAEAHKEWANKAALLRELEDDSDLYPEQEDSEFVPLRSNSSLSTFSEDEDWESDDDADGSTWEDDSDDDDGDENDEESAFEDFSPWSRRVADESNKVH</sequence>
<dbReference type="AlphaFoldDB" id="A0A8T0GI76"/>
<dbReference type="CDD" id="cd18725">
    <property type="entry name" value="PIN_LabA-like"/>
    <property type="match status" value="1"/>
</dbReference>
<dbReference type="EMBL" id="CM026431">
    <property type="protein sequence ID" value="KAG0558285.1"/>
    <property type="molecule type" value="Genomic_DNA"/>
</dbReference>
<proteinExistence type="predicted"/>
<feature type="region of interest" description="Disordered" evidence="1">
    <location>
        <begin position="217"/>
        <end position="290"/>
    </location>
</feature>
<accession>A0A8T0GI76</accession>
<name>A0A8T0GI76_CERPU</name>
<organism evidence="2 3">
    <name type="scientific">Ceratodon purpureus</name>
    <name type="common">Fire moss</name>
    <name type="synonym">Dicranum purpureum</name>
    <dbReference type="NCBI Taxonomy" id="3225"/>
    <lineage>
        <taxon>Eukaryota</taxon>
        <taxon>Viridiplantae</taxon>
        <taxon>Streptophyta</taxon>
        <taxon>Embryophyta</taxon>
        <taxon>Bryophyta</taxon>
        <taxon>Bryophytina</taxon>
        <taxon>Bryopsida</taxon>
        <taxon>Dicranidae</taxon>
        <taxon>Pseudoditrichales</taxon>
        <taxon>Ditrichaceae</taxon>
        <taxon>Ceratodon</taxon>
    </lineage>
</organism>
<evidence type="ECO:0000313" key="2">
    <source>
        <dbReference type="EMBL" id="KAG0558285.1"/>
    </source>
</evidence>
<evidence type="ECO:0000313" key="3">
    <source>
        <dbReference type="Proteomes" id="UP000822688"/>
    </source>
</evidence>
<reference evidence="2" key="1">
    <citation type="submission" date="2020-06" db="EMBL/GenBank/DDBJ databases">
        <title>WGS assembly of Ceratodon purpureus strain R40.</title>
        <authorList>
            <person name="Carey S.B."/>
            <person name="Jenkins J."/>
            <person name="Shu S."/>
            <person name="Lovell J.T."/>
            <person name="Sreedasyam A."/>
            <person name="Maumus F."/>
            <person name="Tiley G.P."/>
            <person name="Fernandez-Pozo N."/>
            <person name="Barry K."/>
            <person name="Chen C."/>
            <person name="Wang M."/>
            <person name="Lipzen A."/>
            <person name="Daum C."/>
            <person name="Saski C.A."/>
            <person name="Payton A.C."/>
            <person name="Mcbreen J.C."/>
            <person name="Conrad R.E."/>
            <person name="Kollar L.M."/>
            <person name="Olsson S."/>
            <person name="Huttunen S."/>
            <person name="Landis J.B."/>
            <person name="Wickett N.J."/>
            <person name="Johnson M.G."/>
            <person name="Rensing S.A."/>
            <person name="Grimwood J."/>
            <person name="Schmutz J."/>
            <person name="Mcdaniel S.F."/>
        </authorList>
    </citation>
    <scope>NUCLEOTIDE SEQUENCE</scope>
    <source>
        <strain evidence="2">R40</strain>
    </source>
</reference>
<evidence type="ECO:0008006" key="4">
    <source>
        <dbReference type="Google" id="ProtNLM"/>
    </source>
</evidence>
<comment type="caution">
    <text evidence="2">The sequence shown here is derived from an EMBL/GenBank/DDBJ whole genome shotgun (WGS) entry which is preliminary data.</text>
</comment>
<keyword evidence="3" id="KW-1185">Reference proteome</keyword>